<dbReference type="AlphaFoldDB" id="A0A2T4DT41"/>
<dbReference type="PANTHER" id="PTHR40590:SF1">
    <property type="entry name" value="CYTOPLASMIC PROTEIN"/>
    <property type="match status" value="1"/>
</dbReference>
<gene>
    <name evidence="2" type="ORF">C9994_05295</name>
</gene>
<feature type="signal peptide" evidence="1">
    <location>
        <begin position="1"/>
        <end position="24"/>
    </location>
</feature>
<comment type="caution">
    <text evidence="2">The sequence shown here is derived from an EMBL/GenBank/DDBJ whole genome shotgun (WGS) entry which is preliminary data.</text>
</comment>
<dbReference type="InterPro" id="IPR002816">
    <property type="entry name" value="TraB/PrgY/GumN_fam"/>
</dbReference>
<name>A0A2T4DT41_9BACT</name>
<dbReference type="Proteomes" id="UP000240608">
    <property type="component" value="Unassembled WGS sequence"/>
</dbReference>
<dbReference type="InterPro" id="IPR047111">
    <property type="entry name" value="YbaP-like"/>
</dbReference>
<evidence type="ECO:0000313" key="2">
    <source>
        <dbReference type="EMBL" id="PTB96878.1"/>
    </source>
</evidence>
<dbReference type="PANTHER" id="PTHR40590">
    <property type="entry name" value="CYTOPLASMIC PROTEIN-RELATED"/>
    <property type="match status" value="1"/>
</dbReference>
<feature type="chain" id="PRO_5015781183" evidence="1">
    <location>
        <begin position="25"/>
        <end position="290"/>
    </location>
</feature>
<organism evidence="2 3">
    <name type="scientific">Marivirga lumbricoides</name>
    <dbReference type="NCBI Taxonomy" id="1046115"/>
    <lineage>
        <taxon>Bacteria</taxon>
        <taxon>Pseudomonadati</taxon>
        <taxon>Bacteroidota</taxon>
        <taxon>Cytophagia</taxon>
        <taxon>Cytophagales</taxon>
        <taxon>Marivirgaceae</taxon>
        <taxon>Marivirga</taxon>
    </lineage>
</organism>
<keyword evidence="1" id="KW-0732">Signal</keyword>
<accession>A0A2T4DT41</accession>
<evidence type="ECO:0000313" key="3">
    <source>
        <dbReference type="Proteomes" id="UP000240608"/>
    </source>
</evidence>
<protein>
    <submittedName>
        <fullName evidence="2">TraB/GumN family protein</fullName>
    </submittedName>
</protein>
<reference evidence="2 3" key="1">
    <citation type="submission" date="2018-03" db="EMBL/GenBank/DDBJ databases">
        <title>Cross-interface Injection: A General Nanoliter Liquid Handling Method Applied to Single Cells Genome Amplification Automated Nanoliter Liquid Handling Applied to Single Cell Multiple Displacement Amplification.</title>
        <authorList>
            <person name="Yun J."/>
            <person name="Xu P."/>
            <person name="Xu J."/>
            <person name="Dai X."/>
            <person name="Wang Y."/>
            <person name="Zheng X."/>
            <person name="Cao C."/>
            <person name="Yi Q."/>
            <person name="Zhu Y."/>
            <person name="Wang L."/>
            <person name="Dong Z."/>
            <person name="Huang Y."/>
            <person name="Huang L."/>
            <person name="Du W."/>
        </authorList>
    </citation>
    <scope>NUCLEOTIDE SEQUENCE [LARGE SCALE GENOMIC DNA]</scope>
    <source>
        <strain evidence="2 3">Z-D1-2</strain>
    </source>
</reference>
<proteinExistence type="predicted"/>
<sequence>MKNRISKILKFALCSIFIVQVAFAQQPKEKALLWKVTGNGLEKPSYVFGTIHLICADKYEMSDAVLNAVENADKIALELDMDDPAMNAKIQQLSINPGMKNIQEHIPADKVEVVDNYFKAKYGQGIAQMGVLKPFVLSSMVLLGNMSCETRQFEAEFVKLAAAQEKELIGLETVEYQIGLFDDLSTEKQIEALIEAIETPEESNKMMNEMMAAYTEKDLKQLGKIIKDNEDFEGFNDKLLVQRNKNWIPIIEKLSREQSVFYAVGAGHLTSEEGVIALLRKEGFTVEAVK</sequence>
<dbReference type="EMBL" id="PYVU01000032">
    <property type="protein sequence ID" value="PTB96878.1"/>
    <property type="molecule type" value="Genomic_DNA"/>
</dbReference>
<dbReference type="Pfam" id="PF01963">
    <property type="entry name" value="TraB_PrgY_gumN"/>
    <property type="match status" value="1"/>
</dbReference>
<dbReference type="CDD" id="cd14789">
    <property type="entry name" value="Tiki"/>
    <property type="match status" value="1"/>
</dbReference>
<evidence type="ECO:0000256" key="1">
    <source>
        <dbReference type="SAM" id="SignalP"/>
    </source>
</evidence>